<name>A0A816ARP9_9BILA</name>
<protein>
    <submittedName>
        <fullName evidence="4">Uncharacterized protein</fullName>
    </submittedName>
</protein>
<evidence type="ECO:0000313" key="4">
    <source>
        <dbReference type="EMBL" id="CAF1598383.1"/>
    </source>
</evidence>
<gene>
    <name evidence="4" type="ORF">GPM918_LOCUS42263</name>
    <name evidence="3" type="ORF">OVA965_LOCUS18776</name>
    <name evidence="6" type="ORF">SRO942_LOCUS43468</name>
    <name evidence="5" type="ORF">TMI583_LOCUS18791</name>
</gene>
<sequence>MRVLIILIVGITISIINSLSLVKHVDDNSNRFCLNVIHYGDVIVWQSRIDPAKFYYLLDHQSMINCIYNNETYKSHYFIKWKLFDKKPDLIENYLVEKCWKLIENNHLLKCSIEETTNVLVLMKCTSANDICTTSTLNHHSKAKALTTDNDDLSSSSGILQKIRYFFRKLIGSVKRFFRRKNNPRKTSTTEFISTLATTYKTEEVHSTTEINADASLFPLRTEYTDGSTSSATDITTNTANDNEKGGLFDMFNTDTTEEKDMSTEFSHSPSEEDSTLSITTNDYISDGTVTIINESNSESTIFTDDVDNDDEHLTEVKADLKEETTVPRYREDDEEEDYTENSEW</sequence>
<keyword evidence="2" id="KW-0732">Signal</keyword>
<dbReference type="AlphaFoldDB" id="A0A816ARP9"/>
<evidence type="ECO:0000313" key="7">
    <source>
        <dbReference type="Proteomes" id="UP000663829"/>
    </source>
</evidence>
<evidence type="ECO:0000313" key="6">
    <source>
        <dbReference type="EMBL" id="CAF4474288.1"/>
    </source>
</evidence>
<comment type="caution">
    <text evidence="4">The sequence shown here is derived from an EMBL/GenBank/DDBJ whole genome shotgun (WGS) entry which is preliminary data.</text>
</comment>
<dbReference type="EMBL" id="CAJOBC010101536">
    <property type="protein sequence ID" value="CAF4474288.1"/>
    <property type="molecule type" value="Genomic_DNA"/>
</dbReference>
<dbReference type="EMBL" id="CAJNOQ010035186">
    <property type="protein sequence ID" value="CAF1598383.1"/>
    <property type="molecule type" value="Genomic_DNA"/>
</dbReference>
<feature type="compositionally biased region" description="Acidic residues" evidence="1">
    <location>
        <begin position="333"/>
        <end position="345"/>
    </location>
</feature>
<feature type="region of interest" description="Disordered" evidence="1">
    <location>
        <begin position="228"/>
        <end position="248"/>
    </location>
</feature>
<feature type="compositionally biased region" description="Basic and acidic residues" evidence="1">
    <location>
        <begin position="316"/>
        <end position="332"/>
    </location>
</feature>
<dbReference type="Proteomes" id="UP000677228">
    <property type="component" value="Unassembled WGS sequence"/>
</dbReference>
<proteinExistence type="predicted"/>
<dbReference type="Proteomes" id="UP000682733">
    <property type="component" value="Unassembled WGS sequence"/>
</dbReference>
<evidence type="ECO:0000256" key="2">
    <source>
        <dbReference type="SAM" id="SignalP"/>
    </source>
</evidence>
<reference evidence="4" key="1">
    <citation type="submission" date="2021-02" db="EMBL/GenBank/DDBJ databases">
        <authorList>
            <person name="Nowell W R."/>
        </authorList>
    </citation>
    <scope>NUCLEOTIDE SEQUENCE</scope>
</reference>
<feature type="region of interest" description="Disordered" evidence="1">
    <location>
        <begin position="316"/>
        <end position="345"/>
    </location>
</feature>
<feature type="signal peptide" evidence="2">
    <location>
        <begin position="1"/>
        <end position="18"/>
    </location>
</feature>
<dbReference type="Proteomes" id="UP000681722">
    <property type="component" value="Unassembled WGS sequence"/>
</dbReference>
<keyword evidence="7" id="KW-1185">Reference proteome</keyword>
<evidence type="ECO:0000313" key="3">
    <source>
        <dbReference type="EMBL" id="CAF1090171.1"/>
    </source>
</evidence>
<evidence type="ECO:0000256" key="1">
    <source>
        <dbReference type="SAM" id="MobiDB-lite"/>
    </source>
</evidence>
<dbReference type="EMBL" id="CAJOBA010009465">
    <property type="protein sequence ID" value="CAF3851933.1"/>
    <property type="molecule type" value="Genomic_DNA"/>
</dbReference>
<feature type="compositionally biased region" description="Low complexity" evidence="1">
    <location>
        <begin position="228"/>
        <end position="241"/>
    </location>
</feature>
<accession>A0A816ARP9</accession>
<evidence type="ECO:0000313" key="5">
    <source>
        <dbReference type="EMBL" id="CAF3851933.1"/>
    </source>
</evidence>
<dbReference type="EMBL" id="CAJNOK010009446">
    <property type="protein sequence ID" value="CAF1090171.1"/>
    <property type="molecule type" value="Genomic_DNA"/>
</dbReference>
<feature type="chain" id="PRO_5036412635" evidence="2">
    <location>
        <begin position="19"/>
        <end position="345"/>
    </location>
</feature>
<organism evidence="4 7">
    <name type="scientific">Didymodactylos carnosus</name>
    <dbReference type="NCBI Taxonomy" id="1234261"/>
    <lineage>
        <taxon>Eukaryota</taxon>
        <taxon>Metazoa</taxon>
        <taxon>Spiralia</taxon>
        <taxon>Gnathifera</taxon>
        <taxon>Rotifera</taxon>
        <taxon>Eurotatoria</taxon>
        <taxon>Bdelloidea</taxon>
        <taxon>Philodinida</taxon>
        <taxon>Philodinidae</taxon>
        <taxon>Didymodactylos</taxon>
    </lineage>
</organism>
<dbReference type="Proteomes" id="UP000663829">
    <property type="component" value="Unassembled WGS sequence"/>
</dbReference>